<comment type="similarity">
    <text evidence="1 5">Belongs to the CoaE family.</text>
</comment>
<evidence type="ECO:0000256" key="4">
    <source>
        <dbReference type="ARBA" id="ARBA00022993"/>
    </source>
</evidence>
<dbReference type="NCBIfam" id="TIGR00152">
    <property type="entry name" value="dephospho-CoA kinase"/>
    <property type="match status" value="1"/>
</dbReference>
<proteinExistence type="inferred from homology"/>
<keyword evidence="5 7" id="KW-0418">Kinase</keyword>
<keyword evidence="2 5" id="KW-0547">Nucleotide-binding</keyword>
<comment type="pathway">
    <text evidence="5">Cofactor biosynthesis; coenzyme A biosynthesis; CoA from (R)-pantothenate: step 5/5.</text>
</comment>
<dbReference type="HAMAP" id="MF_00376">
    <property type="entry name" value="Dephospho_CoA_kinase"/>
    <property type="match status" value="1"/>
</dbReference>
<evidence type="ECO:0000313" key="7">
    <source>
        <dbReference type="EMBL" id="MFC3639135.1"/>
    </source>
</evidence>
<accession>A0ABV7UK73</accession>
<keyword evidence="5 7" id="KW-0808">Transferase</keyword>
<evidence type="ECO:0000256" key="6">
    <source>
        <dbReference type="NCBIfam" id="TIGR00152"/>
    </source>
</evidence>
<dbReference type="InterPro" id="IPR001977">
    <property type="entry name" value="Depp_CoAkinase"/>
</dbReference>
<keyword evidence="8" id="KW-1185">Reference proteome</keyword>
<keyword evidence="5" id="KW-0963">Cytoplasm</keyword>
<evidence type="ECO:0000256" key="5">
    <source>
        <dbReference type="HAMAP-Rule" id="MF_00376"/>
    </source>
</evidence>
<dbReference type="PANTHER" id="PTHR10695">
    <property type="entry name" value="DEPHOSPHO-COA KINASE-RELATED"/>
    <property type="match status" value="1"/>
</dbReference>
<evidence type="ECO:0000256" key="3">
    <source>
        <dbReference type="ARBA" id="ARBA00022840"/>
    </source>
</evidence>
<sequence length="208" mass="22394">MTFILGLTGSIGMGKSATSAMFREMGAWVYDADAAVHAIYAGPATPLVEAAFPGVADENGVVNRDRLSAAVLGDPAALKRLEGIVHPLLRQHQFDLVQQAVEAHIAVLVMDVPLLFETGGERRCDAVAVVSADPEVQRERVLARPGMTAEKFEMIHVKQMPDAEKRRRAHFIIDTGHGFDHARRQVADILKAIAGREGVAAKQLLAAA</sequence>
<evidence type="ECO:0000313" key="8">
    <source>
        <dbReference type="Proteomes" id="UP001595704"/>
    </source>
</evidence>
<name>A0ABV7UK73_9HYPH</name>
<dbReference type="GO" id="GO:0004140">
    <property type="term" value="F:dephospho-CoA kinase activity"/>
    <property type="evidence" value="ECO:0007669"/>
    <property type="project" value="UniProtKB-EC"/>
</dbReference>
<evidence type="ECO:0000256" key="2">
    <source>
        <dbReference type="ARBA" id="ARBA00022741"/>
    </source>
</evidence>
<reference evidence="8" key="1">
    <citation type="journal article" date="2019" name="Int. J. Syst. Evol. Microbiol.">
        <title>The Global Catalogue of Microorganisms (GCM) 10K type strain sequencing project: providing services to taxonomists for standard genome sequencing and annotation.</title>
        <authorList>
            <consortium name="The Broad Institute Genomics Platform"/>
            <consortium name="The Broad Institute Genome Sequencing Center for Infectious Disease"/>
            <person name="Wu L."/>
            <person name="Ma J."/>
        </authorList>
    </citation>
    <scope>NUCLEOTIDE SEQUENCE [LARGE SCALE GENOMIC DNA]</scope>
    <source>
        <strain evidence="8">KCTC 42282</strain>
    </source>
</reference>
<dbReference type="PROSITE" id="PS51219">
    <property type="entry name" value="DPCK"/>
    <property type="match status" value="1"/>
</dbReference>
<protein>
    <recommendedName>
        <fullName evidence="5 6">Dephospho-CoA kinase</fullName>
        <ecNumber evidence="5 6">2.7.1.24</ecNumber>
    </recommendedName>
    <alternativeName>
        <fullName evidence="5">Dephosphocoenzyme A kinase</fullName>
    </alternativeName>
</protein>
<dbReference type="CDD" id="cd02022">
    <property type="entry name" value="DPCK"/>
    <property type="match status" value="1"/>
</dbReference>
<comment type="function">
    <text evidence="5">Catalyzes the phosphorylation of the 3'-hydroxyl group of dephosphocoenzyme A to form coenzyme A.</text>
</comment>
<dbReference type="PANTHER" id="PTHR10695:SF46">
    <property type="entry name" value="BIFUNCTIONAL COENZYME A SYNTHASE-RELATED"/>
    <property type="match status" value="1"/>
</dbReference>
<dbReference type="EMBL" id="JBHRYC010000086">
    <property type="protein sequence ID" value="MFC3639135.1"/>
    <property type="molecule type" value="Genomic_DNA"/>
</dbReference>
<feature type="binding site" evidence="5">
    <location>
        <begin position="12"/>
        <end position="17"/>
    </location>
    <ligand>
        <name>ATP</name>
        <dbReference type="ChEBI" id="CHEBI:30616"/>
    </ligand>
</feature>
<dbReference type="SUPFAM" id="SSF52540">
    <property type="entry name" value="P-loop containing nucleoside triphosphate hydrolases"/>
    <property type="match status" value="1"/>
</dbReference>
<dbReference type="Gene3D" id="3.40.50.300">
    <property type="entry name" value="P-loop containing nucleotide triphosphate hydrolases"/>
    <property type="match status" value="1"/>
</dbReference>
<keyword evidence="3 5" id="KW-0067">ATP-binding</keyword>
<gene>
    <name evidence="5 7" type="primary">coaE</name>
    <name evidence="7" type="ORF">ACFONL_17475</name>
</gene>
<evidence type="ECO:0000256" key="1">
    <source>
        <dbReference type="ARBA" id="ARBA00009018"/>
    </source>
</evidence>
<dbReference type="RefSeq" id="WP_191318482.1">
    <property type="nucleotide sequence ID" value="NZ_BNCG01000003.1"/>
</dbReference>
<keyword evidence="4 5" id="KW-0173">Coenzyme A biosynthesis</keyword>
<organism evidence="7 8">
    <name type="scientific">Camelimonas fluminis</name>
    <dbReference type="NCBI Taxonomy" id="1576911"/>
    <lineage>
        <taxon>Bacteria</taxon>
        <taxon>Pseudomonadati</taxon>
        <taxon>Pseudomonadota</taxon>
        <taxon>Alphaproteobacteria</taxon>
        <taxon>Hyphomicrobiales</taxon>
        <taxon>Chelatococcaceae</taxon>
        <taxon>Camelimonas</taxon>
    </lineage>
</organism>
<dbReference type="Proteomes" id="UP001595704">
    <property type="component" value="Unassembled WGS sequence"/>
</dbReference>
<comment type="caution">
    <text evidence="7">The sequence shown here is derived from an EMBL/GenBank/DDBJ whole genome shotgun (WGS) entry which is preliminary data.</text>
</comment>
<dbReference type="EC" id="2.7.1.24" evidence="5 6"/>
<comment type="subcellular location">
    <subcellularLocation>
        <location evidence="5">Cytoplasm</location>
    </subcellularLocation>
</comment>
<dbReference type="InterPro" id="IPR027417">
    <property type="entry name" value="P-loop_NTPase"/>
</dbReference>
<comment type="catalytic activity">
    <reaction evidence="5">
        <text>3'-dephospho-CoA + ATP = ADP + CoA + H(+)</text>
        <dbReference type="Rhea" id="RHEA:18245"/>
        <dbReference type="ChEBI" id="CHEBI:15378"/>
        <dbReference type="ChEBI" id="CHEBI:30616"/>
        <dbReference type="ChEBI" id="CHEBI:57287"/>
        <dbReference type="ChEBI" id="CHEBI:57328"/>
        <dbReference type="ChEBI" id="CHEBI:456216"/>
        <dbReference type="EC" id="2.7.1.24"/>
    </reaction>
</comment>
<dbReference type="Pfam" id="PF01121">
    <property type="entry name" value="CoaE"/>
    <property type="match status" value="1"/>
</dbReference>